<dbReference type="Pfam" id="PF13560">
    <property type="entry name" value="HTH_31"/>
    <property type="match status" value="1"/>
</dbReference>
<reference evidence="3" key="2">
    <citation type="submission" date="2020-09" db="EMBL/GenBank/DDBJ databases">
        <authorList>
            <person name="Sun Q."/>
            <person name="Ohkuma M."/>
        </authorList>
    </citation>
    <scope>NUCLEOTIDE SEQUENCE</scope>
    <source>
        <strain evidence="3">JCM 4434</strain>
    </source>
</reference>
<dbReference type="AlphaFoldDB" id="A0A8H9HFE5"/>
<dbReference type="GO" id="GO:0003677">
    <property type="term" value="F:DNA binding"/>
    <property type="evidence" value="ECO:0007669"/>
    <property type="project" value="InterPro"/>
</dbReference>
<dbReference type="CDD" id="cd00093">
    <property type="entry name" value="HTH_XRE"/>
    <property type="match status" value="1"/>
</dbReference>
<protein>
    <submittedName>
        <fullName evidence="3">Transcriptional regulator</fullName>
    </submittedName>
</protein>
<reference evidence="3" key="1">
    <citation type="journal article" date="2014" name="Int. J. Syst. Evol. Microbiol.">
        <title>Complete genome sequence of Corynebacterium casei LMG S-19264T (=DSM 44701T), isolated from a smear-ripened cheese.</title>
        <authorList>
            <consortium name="US DOE Joint Genome Institute (JGI-PGF)"/>
            <person name="Walter F."/>
            <person name="Albersmeier A."/>
            <person name="Kalinowski J."/>
            <person name="Ruckert C."/>
        </authorList>
    </citation>
    <scope>NUCLEOTIDE SEQUENCE</scope>
    <source>
        <strain evidence="3">JCM 4434</strain>
    </source>
</reference>
<evidence type="ECO:0000259" key="2">
    <source>
        <dbReference type="SMART" id="SM00530"/>
    </source>
</evidence>
<comment type="caution">
    <text evidence="3">The sequence shown here is derived from an EMBL/GenBank/DDBJ whole genome shotgun (WGS) entry which is preliminary data.</text>
</comment>
<proteinExistence type="predicted"/>
<dbReference type="Proteomes" id="UP000610124">
    <property type="component" value="Unassembled WGS sequence"/>
</dbReference>
<accession>A0A8H9HFE5</accession>
<feature type="region of interest" description="Disordered" evidence="1">
    <location>
        <begin position="110"/>
        <end position="156"/>
    </location>
</feature>
<dbReference type="InterPro" id="IPR010982">
    <property type="entry name" value="Lambda_DNA-bd_dom_sf"/>
</dbReference>
<feature type="region of interest" description="Disordered" evidence="1">
    <location>
        <begin position="216"/>
        <end position="243"/>
    </location>
</feature>
<dbReference type="SMART" id="SM00530">
    <property type="entry name" value="HTH_XRE"/>
    <property type="match status" value="1"/>
</dbReference>
<feature type="domain" description="HTH cro/C1-type" evidence="2">
    <location>
        <begin position="39"/>
        <end position="95"/>
    </location>
</feature>
<feature type="compositionally biased region" description="Low complexity" evidence="1">
    <location>
        <begin position="216"/>
        <end position="236"/>
    </location>
</feature>
<feature type="compositionally biased region" description="Pro residues" evidence="1">
    <location>
        <begin position="147"/>
        <end position="156"/>
    </location>
</feature>
<dbReference type="EMBL" id="BMUB01000002">
    <property type="protein sequence ID" value="GGU59909.1"/>
    <property type="molecule type" value="Genomic_DNA"/>
</dbReference>
<dbReference type="SUPFAM" id="SSF47413">
    <property type="entry name" value="lambda repressor-like DNA-binding domains"/>
    <property type="match status" value="1"/>
</dbReference>
<name>A0A8H9HFE5_KITAU</name>
<gene>
    <name evidence="3" type="ORF">GCM10010502_07930</name>
</gene>
<organism evidence="3 4">
    <name type="scientific">Kitasatospora aureofaciens</name>
    <name type="common">Streptomyces aureofaciens</name>
    <dbReference type="NCBI Taxonomy" id="1894"/>
    <lineage>
        <taxon>Bacteria</taxon>
        <taxon>Bacillati</taxon>
        <taxon>Actinomycetota</taxon>
        <taxon>Actinomycetes</taxon>
        <taxon>Kitasatosporales</taxon>
        <taxon>Streptomycetaceae</taxon>
        <taxon>Kitasatospora</taxon>
    </lineage>
</organism>
<evidence type="ECO:0000313" key="4">
    <source>
        <dbReference type="Proteomes" id="UP000610124"/>
    </source>
</evidence>
<sequence>MPATGRITAAVAPRGFANGWRISAEGTGELREAQEIARLLQELKSRSGLSYGVLAKRLHVSTSALHRYCTGDVMPVEFDPLERLARLCRATPEERTELYRLWVVAHTSRGNRQASAPAPAPKAPPAVAGTAPEPEPEPEPALASAPAPAPVACPVPEPELEARPAAEGVVEIGTAAPARTPAVPSRRRVHRGLLAAVTATAILAALGAVATGLKTHPSGDPTSAPAPAADAGATGAVDRGASAPITVTVRPSRRDDPECDKYVIDRPPSEVPRPPAVADAPAWAAKTGAVPGQYQSIELIVQGTGSDTVVLTALNVRIARIAAPLPWNAYSMGEGCGGGVGVHSYDLDLDAAHPRPVVFEGSTGLPLKVSERDPEVIEVNAATTSHDVSWYLELEWSSGNRTGTLTIGPGAGTPFRTSALKGRPLYRYPPGGKAWEPSPFQE</sequence>
<evidence type="ECO:0000313" key="3">
    <source>
        <dbReference type="EMBL" id="GGU59909.1"/>
    </source>
</evidence>
<evidence type="ECO:0000256" key="1">
    <source>
        <dbReference type="SAM" id="MobiDB-lite"/>
    </source>
</evidence>
<dbReference type="InterPro" id="IPR001387">
    <property type="entry name" value="Cro/C1-type_HTH"/>
</dbReference>